<dbReference type="GO" id="GO:0016491">
    <property type="term" value="F:oxidoreductase activity"/>
    <property type="evidence" value="ECO:0007669"/>
    <property type="project" value="UniProtKB-KW"/>
</dbReference>
<dbReference type="InterPro" id="IPR036188">
    <property type="entry name" value="FAD/NAD-bd_sf"/>
</dbReference>
<feature type="compositionally biased region" description="Low complexity" evidence="5">
    <location>
        <begin position="421"/>
        <end position="433"/>
    </location>
</feature>
<keyword evidence="8" id="KW-1185">Reference proteome</keyword>
<evidence type="ECO:0000256" key="4">
    <source>
        <dbReference type="ARBA" id="ARBA00023027"/>
    </source>
</evidence>
<dbReference type="InterPro" id="IPR002938">
    <property type="entry name" value="FAD-bd"/>
</dbReference>
<accession>A0AAN6IBF7</accession>
<sequence length="433" mass="48441">MAESLDAWVIVVGAGPAGLLLTQLLAQKGVPVVLVEKSDKLDEQPRATHYAAPAMAELLRAGVVEEMGQAGFHPHTICWRLLDGTKLTGLDHSLTEGDEDQMVCLPLNKLGQILYNKVKQQPNATILFNHEVINSAQDEDSASITVSTPTGERNLRARYIVGCDGANSKIRRMLFGDWEFPGKTWDVQVVATNVYYDFYKYGYEDANFIIDPVHWYMASRISTDGMWRVSYGEQVGLTKDDLLANRDEKFRTMLPGHPEPDQYRITNFSPYKVHQRLAKSMRVGRFILAADAAHLCNPFGGLGLTGGIVDVGGLFDCLVGIYENKAQDSILDKYDQIRREKYEQFINPISSSNIVRMHDKDPKTIMQRDEFFQAIDKVKDDPEAKKEFLNGINVIKHDFTQYYKDSSNVGEEKSPKPEKPVSVSAVAAGSVAE</sequence>
<name>A0AAN6IBF7_9EURO</name>
<reference evidence="7" key="1">
    <citation type="journal article" date="2022" name="bioRxiv">
        <title>Deciphering the potential niche of two novel black yeast fungi from a biological soil crust based on their genomes, phenotypes, and melanin regulation.</title>
        <authorList>
            <consortium name="DOE Joint Genome Institute"/>
            <person name="Carr E.C."/>
            <person name="Barton Q."/>
            <person name="Grambo S."/>
            <person name="Sullivan M."/>
            <person name="Renfro C.M."/>
            <person name="Kuo A."/>
            <person name="Pangilinan J."/>
            <person name="Lipzen A."/>
            <person name="Keymanesh K."/>
            <person name="Savage E."/>
            <person name="Barry K."/>
            <person name="Grigoriev I.V."/>
            <person name="Riekhof W.R."/>
            <person name="Harris S.S."/>
        </authorList>
    </citation>
    <scope>NUCLEOTIDE SEQUENCE</scope>
    <source>
        <strain evidence="7">JF 03-4F</strain>
    </source>
</reference>
<organism evidence="7 8">
    <name type="scientific">Exophiala viscosa</name>
    <dbReference type="NCBI Taxonomy" id="2486360"/>
    <lineage>
        <taxon>Eukaryota</taxon>
        <taxon>Fungi</taxon>
        <taxon>Dikarya</taxon>
        <taxon>Ascomycota</taxon>
        <taxon>Pezizomycotina</taxon>
        <taxon>Eurotiomycetes</taxon>
        <taxon>Chaetothyriomycetidae</taxon>
        <taxon>Chaetothyriales</taxon>
        <taxon>Herpotrichiellaceae</taxon>
        <taxon>Exophiala</taxon>
    </lineage>
</organism>
<dbReference type="Gene3D" id="3.50.50.60">
    <property type="entry name" value="FAD/NAD(P)-binding domain"/>
    <property type="match status" value="1"/>
</dbReference>
<dbReference type="SUPFAM" id="SSF51905">
    <property type="entry name" value="FAD/NAD(P)-binding domain"/>
    <property type="match status" value="1"/>
</dbReference>
<evidence type="ECO:0000256" key="5">
    <source>
        <dbReference type="SAM" id="MobiDB-lite"/>
    </source>
</evidence>
<keyword evidence="4" id="KW-0520">NAD</keyword>
<evidence type="ECO:0000256" key="1">
    <source>
        <dbReference type="ARBA" id="ARBA00022630"/>
    </source>
</evidence>
<dbReference type="EMBL" id="MU404356">
    <property type="protein sequence ID" value="KAI1611226.1"/>
    <property type="molecule type" value="Genomic_DNA"/>
</dbReference>
<dbReference type="Pfam" id="PF01494">
    <property type="entry name" value="FAD_binding_3"/>
    <property type="match status" value="1"/>
</dbReference>
<keyword evidence="1" id="KW-0285">Flavoprotein</keyword>
<evidence type="ECO:0000256" key="2">
    <source>
        <dbReference type="ARBA" id="ARBA00022827"/>
    </source>
</evidence>
<feature type="domain" description="FAD-binding" evidence="6">
    <location>
        <begin position="8"/>
        <end position="344"/>
    </location>
</feature>
<dbReference type="PRINTS" id="PR00420">
    <property type="entry name" value="RNGMNOXGNASE"/>
</dbReference>
<comment type="caution">
    <text evidence="7">The sequence shown here is derived from an EMBL/GenBank/DDBJ whole genome shotgun (WGS) entry which is preliminary data.</text>
</comment>
<dbReference type="PANTHER" id="PTHR43476">
    <property type="entry name" value="3-(3-HYDROXY-PHENYL)PROPIONATE/3-HYDROXYCINNAMIC ACID HYDROXYLASE"/>
    <property type="match status" value="1"/>
</dbReference>
<dbReference type="AlphaFoldDB" id="A0AAN6IBF7"/>
<dbReference type="Proteomes" id="UP001203852">
    <property type="component" value="Unassembled WGS sequence"/>
</dbReference>
<feature type="compositionally biased region" description="Basic and acidic residues" evidence="5">
    <location>
        <begin position="410"/>
        <end position="419"/>
    </location>
</feature>
<dbReference type="GO" id="GO:0071949">
    <property type="term" value="F:FAD binding"/>
    <property type="evidence" value="ECO:0007669"/>
    <property type="project" value="InterPro"/>
</dbReference>
<proteinExistence type="predicted"/>
<dbReference type="InterPro" id="IPR050631">
    <property type="entry name" value="PheA/TfdB_FAD_monoxygenase"/>
</dbReference>
<feature type="region of interest" description="Disordered" evidence="5">
    <location>
        <begin position="406"/>
        <end position="433"/>
    </location>
</feature>
<evidence type="ECO:0000313" key="7">
    <source>
        <dbReference type="EMBL" id="KAI1611226.1"/>
    </source>
</evidence>
<keyword evidence="3" id="KW-0560">Oxidoreductase</keyword>
<keyword evidence="2" id="KW-0274">FAD</keyword>
<evidence type="ECO:0000256" key="3">
    <source>
        <dbReference type="ARBA" id="ARBA00023002"/>
    </source>
</evidence>
<evidence type="ECO:0000259" key="6">
    <source>
        <dbReference type="Pfam" id="PF01494"/>
    </source>
</evidence>
<dbReference type="PANTHER" id="PTHR43476:SF4">
    <property type="entry name" value="BLR0106 PROTEIN"/>
    <property type="match status" value="1"/>
</dbReference>
<protein>
    <recommendedName>
        <fullName evidence="6">FAD-binding domain-containing protein</fullName>
    </recommendedName>
</protein>
<dbReference type="Gene3D" id="3.30.70.2450">
    <property type="match status" value="1"/>
</dbReference>
<evidence type="ECO:0000313" key="8">
    <source>
        <dbReference type="Proteomes" id="UP001203852"/>
    </source>
</evidence>
<gene>
    <name evidence="7" type="ORF">EDD36DRAFT_489357</name>
</gene>